<dbReference type="PATRIC" id="fig|647171.4.peg.312"/>
<organism evidence="1 2">
    <name type="scientific">Methanotorris formicicus Mc-S-70</name>
    <dbReference type="NCBI Taxonomy" id="647171"/>
    <lineage>
        <taxon>Archaea</taxon>
        <taxon>Methanobacteriati</taxon>
        <taxon>Methanobacteriota</taxon>
        <taxon>Methanomada group</taxon>
        <taxon>Methanococci</taxon>
        <taxon>Methanococcales</taxon>
        <taxon>Methanocaldococcaceae</taxon>
        <taxon>Methanotorris</taxon>
    </lineage>
</organism>
<dbReference type="AlphaFoldDB" id="H1KWZ5"/>
<dbReference type="Pfam" id="PF09884">
    <property type="entry name" value="DUF2111"/>
    <property type="match status" value="1"/>
</dbReference>
<dbReference type="RefSeq" id="WP_007043764.1">
    <property type="nucleotide sequence ID" value="NZ_AGJL01000005.1"/>
</dbReference>
<dbReference type="OrthoDB" id="3369at2157"/>
<accession>H1KWZ5</accession>
<dbReference type="PIRSF" id="PIRSF006557">
    <property type="entry name" value="UCP006557_sign"/>
    <property type="match status" value="1"/>
</dbReference>
<dbReference type="InterPro" id="IPR012029">
    <property type="entry name" value="UCP006557"/>
</dbReference>
<proteinExistence type="predicted"/>
<reference evidence="1 2" key="1">
    <citation type="submission" date="2011-09" db="EMBL/GenBank/DDBJ databases">
        <title>The draft genome of Methanotorris formicicus Mc-S-70.</title>
        <authorList>
            <consortium name="US DOE Joint Genome Institute (JGI-PGF)"/>
            <person name="Lucas S."/>
            <person name="Han J."/>
            <person name="Lapidus A."/>
            <person name="Cheng J.-F."/>
            <person name="Goodwin L."/>
            <person name="Pitluck S."/>
            <person name="Peters L."/>
            <person name="Land M.L."/>
            <person name="Hauser L."/>
            <person name="Sieprawska-Lupa M."/>
            <person name="Takai K."/>
            <person name="Miyazaki J."/>
            <person name="Whitman W."/>
            <person name="Woyke T.J."/>
        </authorList>
    </citation>
    <scope>NUCLEOTIDE SEQUENCE [LARGE SCALE GENOMIC DNA]</scope>
    <source>
        <strain evidence="1 2">Mc-S-70</strain>
    </source>
</reference>
<gene>
    <name evidence="1" type="ORF">MetfoDRAFT_0318</name>
</gene>
<evidence type="ECO:0000313" key="1">
    <source>
        <dbReference type="EMBL" id="EHP88821.1"/>
    </source>
</evidence>
<dbReference type="STRING" id="647171.MetfoDRAFT_0318"/>
<dbReference type="EMBL" id="AGJL01000005">
    <property type="protein sequence ID" value="EHP88821.1"/>
    <property type="molecule type" value="Genomic_DNA"/>
</dbReference>
<evidence type="ECO:0000313" key="2">
    <source>
        <dbReference type="Proteomes" id="UP000003706"/>
    </source>
</evidence>
<keyword evidence="2" id="KW-1185">Reference proteome</keyword>
<comment type="caution">
    <text evidence="1">The sequence shown here is derived from an EMBL/GenBank/DDBJ whole genome shotgun (WGS) entry which is preliminary data.</text>
</comment>
<sequence>MLKELLKNADPKDLLPFAMAIHILVNKLPVTVRSKEKPGIRLEKGDVIDDNYEGYVLKLAIETGEILRVTPVVGPYKGLPVIIVPIKDGDEVLGAIGAVDVTAGIFEDVLLLARRAELSKFLPEDAFPK</sequence>
<protein>
    <submittedName>
        <fullName evidence="1">Uncharacterized conserved protein UCP006557, signal transduction</fullName>
    </submittedName>
</protein>
<dbReference type="Proteomes" id="UP000003706">
    <property type="component" value="Unassembled WGS sequence"/>
</dbReference>
<name>H1KWZ5_9EURY</name>